<proteinExistence type="predicted"/>
<keyword evidence="2" id="KW-1185">Reference proteome</keyword>
<sequence>MMATGKFLSRDASESEVLDNWLTWHATSADWGEDTLSTINSAANSTFLLNSRFATEQNSRFSTEHIGNTLLGLIGADGVPLTTEDRFKSFHNISDIIEPADFLSVFLATSI</sequence>
<evidence type="ECO:0000313" key="1">
    <source>
        <dbReference type="EMBL" id="KAK1393127.1"/>
    </source>
</evidence>
<name>A0AAD8IVZ5_9APIA</name>
<comment type="caution">
    <text evidence="1">The sequence shown here is derived from an EMBL/GenBank/DDBJ whole genome shotgun (WGS) entry which is preliminary data.</text>
</comment>
<dbReference type="EMBL" id="JAUIZM010000003">
    <property type="protein sequence ID" value="KAK1393127.1"/>
    <property type="molecule type" value="Genomic_DNA"/>
</dbReference>
<protein>
    <submittedName>
        <fullName evidence="1">Uncharacterized protein</fullName>
    </submittedName>
</protein>
<accession>A0AAD8IVZ5</accession>
<reference evidence="1" key="1">
    <citation type="submission" date="2023-02" db="EMBL/GenBank/DDBJ databases">
        <title>Genome of toxic invasive species Heracleum sosnowskyi carries increased number of genes despite the absence of recent whole-genome duplications.</title>
        <authorList>
            <person name="Schelkunov M."/>
            <person name="Shtratnikova V."/>
            <person name="Makarenko M."/>
            <person name="Klepikova A."/>
            <person name="Omelchenko D."/>
            <person name="Novikova G."/>
            <person name="Obukhova E."/>
            <person name="Bogdanov V."/>
            <person name="Penin A."/>
            <person name="Logacheva M."/>
        </authorList>
    </citation>
    <scope>NUCLEOTIDE SEQUENCE</scope>
    <source>
        <strain evidence="1">Hsosn_3</strain>
        <tissue evidence="1">Leaf</tissue>
    </source>
</reference>
<organism evidence="1 2">
    <name type="scientific">Heracleum sosnowskyi</name>
    <dbReference type="NCBI Taxonomy" id="360622"/>
    <lineage>
        <taxon>Eukaryota</taxon>
        <taxon>Viridiplantae</taxon>
        <taxon>Streptophyta</taxon>
        <taxon>Embryophyta</taxon>
        <taxon>Tracheophyta</taxon>
        <taxon>Spermatophyta</taxon>
        <taxon>Magnoliopsida</taxon>
        <taxon>eudicotyledons</taxon>
        <taxon>Gunneridae</taxon>
        <taxon>Pentapetalae</taxon>
        <taxon>asterids</taxon>
        <taxon>campanulids</taxon>
        <taxon>Apiales</taxon>
        <taxon>Apiaceae</taxon>
        <taxon>Apioideae</taxon>
        <taxon>apioid superclade</taxon>
        <taxon>Tordylieae</taxon>
        <taxon>Tordyliinae</taxon>
        <taxon>Heracleum</taxon>
    </lineage>
</organism>
<reference evidence="1" key="2">
    <citation type="submission" date="2023-05" db="EMBL/GenBank/DDBJ databases">
        <authorList>
            <person name="Schelkunov M.I."/>
        </authorList>
    </citation>
    <scope>NUCLEOTIDE SEQUENCE</scope>
    <source>
        <strain evidence="1">Hsosn_3</strain>
        <tissue evidence="1">Leaf</tissue>
    </source>
</reference>
<gene>
    <name evidence="1" type="ORF">POM88_012183</name>
</gene>
<evidence type="ECO:0000313" key="2">
    <source>
        <dbReference type="Proteomes" id="UP001237642"/>
    </source>
</evidence>
<dbReference type="AlphaFoldDB" id="A0AAD8IVZ5"/>
<dbReference type="Proteomes" id="UP001237642">
    <property type="component" value="Unassembled WGS sequence"/>
</dbReference>